<feature type="compositionally biased region" description="Polar residues" evidence="1">
    <location>
        <begin position="88"/>
        <end position="103"/>
    </location>
</feature>
<evidence type="ECO:0000313" key="2">
    <source>
        <dbReference type="EMBL" id="KDQ52866.1"/>
    </source>
</evidence>
<reference evidence="3" key="1">
    <citation type="journal article" date="2014" name="Proc. Natl. Acad. Sci. U.S.A.">
        <title>Extensive sampling of basidiomycete genomes demonstrates inadequacy of the white-rot/brown-rot paradigm for wood decay fungi.</title>
        <authorList>
            <person name="Riley R."/>
            <person name="Salamov A.A."/>
            <person name="Brown D.W."/>
            <person name="Nagy L.G."/>
            <person name="Floudas D."/>
            <person name="Held B.W."/>
            <person name="Levasseur A."/>
            <person name="Lombard V."/>
            <person name="Morin E."/>
            <person name="Otillar R."/>
            <person name="Lindquist E.A."/>
            <person name="Sun H."/>
            <person name="LaButti K.M."/>
            <person name="Schmutz J."/>
            <person name="Jabbour D."/>
            <person name="Luo H."/>
            <person name="Baker S.E."/>
            <person name="Pisabarro A.G."/>
            <person name="Walton J.D."/>
            <person name="Blanchette R.A."/>
            <person name="Henrissat B."/>
            <person name="Martin F."/>
            <person name="Cullen D."/>
            <person name="Hibbett D.S."/>
            <person name="Grigoriev I.V."/>
        </authorList>
    </citation>
    <scope>NUCLEOTIDE SEQUENCE [LARGE SCALE GENOMIC DNA]</scope>
    <source>
        <strain evidence="3">MUCL 33604</strain>
    </source>
</reference>
<gene>
    <name evidence="2" type="ORF">JAAARDRAFT_197933</name>
</gene>
<evidence type="ECO:0000313" key="3">
    <source>
        <dbReference type="Proteomes" id="UP000027265"/>
    </source>
</evidence>
<feature type="compositionally biased region" description="Low complexity" evidence="1">
    <location>
        <begin position="122"/>
        <end position="140"/>
    </location>
</feature>
<protein>
    <submittedName>
        <fullName evidence="2">Uncharacterized protein</fullName>
    </submittedName>
</protein>
<sequence length="180" mass="19143">MAAEDSNLRDIEHLLAIGDLKLEDVVMDGSKEGPRQTLSPSISRCPTSTPASLPHSTSILNPLDPPSNPIATQPTTPCRKGKKRWPNTAPNPHNTVTVFSSTPRHPIAAPTNEMNPPPPHAAPTSAPATASTIPSPYTPAFHQPGGHQGSNGKTYVIGSGHETGVTNQWYESRYHHSSVA</sequence>
<name>A0A067PRC8_9AGAM</name>
<dbReference type="Proteomes" id="UP000027265">
    <property type="component" value="Unassembled WGS sequence"/>
</dbReference>
<accession>A0A067PRC8</accession>
<feature type="region of interest" description="Disordered" evidence="1">
    <location>
        <begin position="28"/>
        <end position="159"/>
    </location>
</feature>
<dbReference type="EMBL" id="KL197737">
    <property type="protein sequence ID" value="KDQ52866.1"/>
    <property type="molecule type" value="Genomic_DNA"/>
</dbReference>
<dbReference type="AlphaFoldDB" id="A0A067PRC8"/>
<proteinExistence type="predicted"/>
<feature type="compositionally biased region" description="Polar residues" evidence="1">
    <location>
        <begin position="36"/>
        <end position="60"/>
    </location>
</feature>
<organism evidence="2 3">
    <name type="scientific">Jaapia argillacea MUCL 33604</name>
    <dbReference type="NCBI Taxonomy" id="933084"/>
    <lineage>
        <taxon>Eukaryota</taxon>
        <taxon>Fungi</taxon>
        <taxon>Dikarya</taxon>
        <taxon>Basidiomycota</taxon>
        <taxon>Agaricomycotina</taxon>
        <taxon>Agaricomycetes</taxon>
        <taxon>Agaricomycetidae</taxon>
        <taxon>Jaapiales</taxon>
        <taxon>Jaapiaceae</taxon>
        <taxon>Jaapia</taxon>
    </lineage>
</organism>
<dbReference type="InParanoid" id="A0A067PRC8"/>
<dbReference type="HOGENOM" id="CLU_1496425_0_0_1"/>
<evidence type="ECO:0000256" key="1">
    <source>
        <dbReference type="SAM" id="MobiDB-lite"/>
    </source>
</evidence>
<keyword evidence="3" id="KW-1185">Reference proteome</keyword>